<organism evidence="4">
    <name type="scientific">Enterococcus faecalis</name>
    <name type="common">Streptococcus faecalis</name>
    <dbReference type="NCBI Taxonomy" id="1351"/>
    <lineage>
        <taxon>Bacteria</taxon>
        <taxon>Bacillati</taxon>
        <taxon>Bacillota</taxon>
        <taxon>Bacilli</taxon>
        <taxon>Lactobacillales</taxon>
        <taxon>Enterococcaceae</taxon>
        <taxon>Enterococcus</taxon>
    </lineage>
</organism>
<dbReference type="Pfam" id="PF01527">
    <property type="entry name" value="HTH_Tnp_1"/>
    <property type="match status" value="1"/>
</dbReference>
<dbReference type="SUPFAM" id="SSF46689">
    <property type="entry name" value="Homeodomain-like"/>
    <property type="match status" value="2"/>
</dbReference>
<evidence type="ECO:0000259" key="3">
    <source>
        <dbReference type="PROSITE" id="PS50994"/>
    </source>
</evidence>
<dbReference type="GO" id="GO:0006313">
    <property type="term" value="P:DNA transposition"/>
    <property type="evidence" value="ECO:0007669"/>
    <property type="project" value="InterPro"/>
</dbReference>
<dbReference type="Pfam" id="PF00665">
    <property type="entry name" value="rve"/>
    <property type="match status" value="1"/>
</dbReference>
<keyword evidence="2" id="KW-0175">Coiled coil</keyword>
<accession>A0A1W6QX85</accession>
<reference evidence="4" key="1">
    <citation type="submission" date="2016-11" db="EMBL/GenBank/DDBJ databases">
        <title>Characterization of a Plasmid Isolated from Enterococcus faecalis found in the Fecal Material of a Blue Whale.</title>
        <authorList>
            <person name="McLaughlin R."/>
        </authorList>
    </citation>
    <scope>NUCLEOTIDE SEQUENCE</scope>
    <source>
        <strain evidence="4">2</strain>
        <strain evidence="5">3</strain>
        <plasmid evidence="4">pGTC2</plasmid>
        <plasmid evidence="5">pGTC3</plasmid>
    </source>
</reference>
<comment type="function">
    <text evidence="1">Involved in the transposition of the insertion sequence.</text>
</comment>
<dbReference type="InterPro" id="IPR002514">
    <property type="entry name" value="Transposase_8"/>
</dbReference>
<dbReference type="InterPro" id="IPR036397">
    <property type="entry name" value="RNaseH_sf"/>
</dbReference>
<evidence type="ECO:0000313" key="4">
    <source>
        <dbReference type="EMBL" id="ARO45603.1"/>
    </source>
</evidence>
<dbReference type="GO" id="GO:0015074">
    <property type="term" value="P:DNA integration"/>
    <property type="evidence" value="ECO:0007669"/>
    <property type="project" value="InterPro"/>
</dbReference>
<dbReference type="SUPFAM" id="SSF53098">
    <property type="entry name" value="Ribonuclease H-like"/>
    <property type="match status" value="1"/>
</dbReference>
<name>A0A1W6QX85_ENTFL</name>
<dbReference type="EMBL" id="KY303941">
    <property type="protein sequence ID" value="ARO46286.1"/>
    <property type="molecule type" value="Genomic_DNA"/>
</dbReference>
<dbReference type="Pfam" id="PF13276">
    <property type="entry name" value="HTH_21"/>
    <property type="match status" value="1"/>
</dbReference>
<keyword evidence="4" id="KW-0614">Plasmid</keyword>
<evidence type="ECO:0000313" key="5">
    <source>
        <dbReference type="EMBL" id="ARO46286.1"/>
    </source>
</evidence>
<feature type="domain" description="Integrase catalytic" evidence="3">
    <location>
        <begin position="337"/>
        <end position="501"/>
    </location>
</feature>
<dbReference type="InterPro" id="IPR001584">
    <property type="entry name" value="Integrase_cat-core"/>
</dbReference>
<dbReference type="InterPro" id="IPR025948">
    <property type="entry name" value="HTH-like_dom"/>
</dbReference>
<proteinExistence type="predicted"/>
<dbReference type="EMBL" id="KY270848">
    <property type="protein sequence ID" value="ARO45603.1"/>
    <property type="molecule type" value="Genomic_DNA"/>
</dbReference>
<dbReference type="GO" id="GO:0004803">
    <property type="term" value="F:transposase activity"/>
    <property type="evidence" value="ECO:0007669"/>
    <property type="project" value="InterPro"/>
</dbReference>
<dbReference type="InterPro" id="IPR048020">
    <property type="entry name" value="Transpos_IS3"/>
</dbReference>
<dbReference type="InterPro" id="IPR009057">
    <property type="entry name" value="Homeodomain-like_sf"/>
</dbReference>
<dbReference type="GO" id="GO:0003677">
    <property type="term" value="F:DNA binding"/>
    <property type="evidence" value="ECO:0007669"/>
    <property type="project" value="InterPro"/>
</dbReference>
<evidence type="ECO:0000256" key="2">
    <source>
        <dbReference type="SAM" id="Coils"/>
    </source>
</evidence>
<dbReference type="AlphaFoldDB" id="A0A1W6QX85"/>
<dbReference type="RefSeq" id="WP_172689380.1">
    <property type="nucleotide sequence ID" value="NZ_KY270848.1"/>
</dbReference>
<dbReference type="Pfam" id="PF13333">
    <property type="entry name" value="rve_2"/>
    <property type="match status" value="1"/>
</dbReference>
<dbReference type="PROSITE" id="PS50994">
    <property type="entry name" value="INTEGRASE"/>
    <property type="match status" value="1"/>
</dbReference>
<dbReference type="InterPro" id="IPR012337">
    <property type="entry name" value="RNaseH-like_sf"/>
</dbReference>
<sequence>MFSHEERVKAIQLFLKYDYSYAATIRELGYPSIGALRQWYKEYLESEELHQKHRKKSKYSEEQKRIAVNHYFEYGQCYARTIRMLGYPNKGTLRKWCEELAPGTRKLRKSAVKLTQDQKETVLKKFYNPQTNRKNLAEAEGISRATLYQWKNTVLGKDFPLRMTLKNQEKQKELLLKEVEELQKQVHQLQLEKALLEGAAELLKKEKGVNLLCLSNQEKTILIDALRNQFTLKELLQQLQLPKSSYFYQKQALEKPDKYYKERQLIITIFNRNFCAYGYRRIHQALKNMGKKLSEKVVRRLMAEENLFVKFSRRKKYSSYAGEISPAQPNLLNRNFKAKKPNEKWLTDITEFKIPAGKIYLSPLIDCYDGAIVSWTIGTKPDAELVNNMLDTGIATLKGQERPIIHSDRGAHYRWPDWIDRINKANLFHSMSKKGCSPDNSACEGFFGRLKNEMFYQRDWKNTTINQFINKLDNYIHWYNNQRIKLSLGGLSPLQYRKKQRYIC</sequence>
<geneLocation type="plasmid" evidence="4">
    <name>pGTC2</name>
</geneLocation>
<dbReference type="PANTHER" id="PTHR46889">
    <property type="entry name" value="TRANSPOSASE INSF FOR INSERTION SEQUENCE IS3B-RELATED"/>
    <property type="match status" value="1"/>
</dbReference>
<evidence type="ECO:0000256" key="1">
    <source>
        <dbReference type="ARBA" id="ARBA00002286"/>
    </source>
</evidence>
<feature type="coiled-coil region" evidence="2">
    <location>
        <begin position="162"/>
        <end position="206"/>
    </location>
</feature>
<geneLocation type="plasmid" evidence="5">
    <name>pGTC3</name>
</geneLocation>
<dbReference type="InterPro" id="IPR050900">
    <property type="entry name" value="Transposase_IS3/IS150/IS904"/>
</dbReference>
<protein>
    <submittedName>
        <fullName evidence="4">IS3 family transposase</fullName>
    </submittedName>
</protein>
<dbReference type="PANTHER" id="PTHR46889:SF4">
    <property type="entry name" value="TRANSPOSASE INSO FOR INSERTION SEQUENCE ELEMENT IS911B-RELATED"/>
    <property type="match status" value="1"/>
</dbReference>
<dbReference type="Gene3D" id="3.30.420.10">
    <property type="entry name" value="Ribonuclease H-like superfamily/Ribonuclease H"/>
    <property type="match status" value="1"/>
</dbReference>
<dbReference type="NCBIfam" id="NF033516">
    <property type="entry name" value="transpos_IS3"/>
    <property type="match status" value="1"/>
</dbReference>